<reference evidence="1 2" key="1">
    <citation type="submission" date="2020-08" db="EMBL/GenBank/DDBJ databases">
        <title>Genomic Encyclopedia of Type Strains, Phase IV (KMG-IV): sequencing the most valuable type-strain genomes for metagenomic binning, comparative biology and taxonomic classification.</title>
        <authorList>
            <person name="Goeker M."/>
        </authorList>
    </citation>
    <scope>NUCLEOTIDE SEQUENCE [LARGE SCALE GENOMIC DNA]</scope>
    <source>
        <strain evidence="1 2">DSM 18233</strain>
    </source>
</reference>
<dbReference type="Proteomes" id="UP000543030">
    <property type="component" value="Unassembled WGS sequence"/>
</dbReference>
<keyword evidence="2" id="KW-1185">Reference proteome</keyword>
<gene>
    <name evidence="1" type="ORF">HNQ50_002813</name>
</gene>
<sequence length="58" mass="6772">MKPFATERDEHLHMAAVYHTAADASPHVLWRNQLRQWAMKYEGLANPPRQPEQIDLFG</sequence>
<comment type="caution">
    <text evidence="1">The sequence shown here is derived from an EMBL/GenBank/DDBJ whole genome shotgun (WGS) entry which is preliminary data.</text>
</comment>
<proteinExistence type="predicted"/>
<evidence type="ECO:0000313" key="1">
    <source>
        <dbReference type="EMBL" id="MBB5192076.1"/>
    </source>
</evidence>
<evidence type="ECO:0000313" key="2">
    <source>
        <dbReference type="Proteomes" id="UP000543030"/>
    </source>
</evidence>
<name>A0A840RID2_9NEIS</name>
<protein>
    <submittedName>
        <fullName evidence="1">Uncharacterized protein</fullName>
    </submittedName>
</protein>
<dbReference type="EMBL" id="JACHHN010000005">
    <property type="protein sequence ID" value="MBB5192076.1"/>
    <property type="molecule type" value="Genomic_DNA"/>
</dbReference>
<accession>A0A840RID2</accession>
<dbReference type="RefSeq" id="WP_184101685.1">
    <property type="nucleotide sequence ID" value="NZ_JACHHN010000005.1"/>
</dbReference>
<dbReference type="AlphaFoldDB" id="A0A840RID2"/>
<organism evidence="1 2">
    <name type="scientific">Silvimonas terrae</name>
    <dbReference type="NCBI Taxonomy" id="300266"/>
    <lineage>
        <taxon>Bacteria</taxon>
        <taxon>Pseudomonadati</taxon>
        <taxon>Pseudomonadota</taxon>
        <taxon>Betaproteobacteria</taxon>
        <taxon>Neisseriales</taxon>
        <taxon>Chitinibacteraceae</taxon>
        <taxon>Silvimonas</taxon>
    </lineage>
</organism>